<dbReference type="EMBL" id="JACNEP010000002">
    <property type="protein sequence ID" value="MBC3765095.1"/>
    <property type="molecule type" value="Genomic_DNA"/>
</dbReference>
<evidence type="ECO:0000313" key="1">
    <source>
        <dbReference type="EMBL" id="MBC3765095.1"/>
    </source>
</evidence>
<evidence type="ECO:0000313" key="2">
    <source>
        <dbReference type="Proteomes" id="UP000601768"/>
    </source>
</evidence>
<dbReference type="AlphaFoldDB" id="A0A8J6LXX9"/>
<name>A0A8J6LXX9_9ALTE</name>
<sequence>MQRAIVEFYQDEQLHWIAELECGHCQHIRHKPPWVNRFWVLTEQGRENMLGKTLSCNLCREQQEQDPQI</sequence>
<organism evidence="1 2">
    <name type="scientific">Neptunicella marina</name>
    <dbReference type="NCBI Taxonomy" id="2125989"/>
    <lineage>
        <taxon>Bacteria</taxon>
        <taxon>Pseudomonadati</taxon>
        <taxon>Pseudomonadota</taxon>
        <taxon>Gammaproteobacteria</taxon>
        <taxon>Alteromonadales</taxon>
        <taxon>Alteromonadaceae</taxon>
        <taxon>Neptunicella</taxon>
    </lineage>
</organism>
<reference evidence="1" key="2">
    <citation type="submission" date="2020-08" db="EMBL/GenBank/DDBJ databases">
        <authorList>
            <person name="Lai Q."/>
        </authorList>
    </citation>
    <scope>NUCLEOTIDE SEQUENCE</scope>
    <source>
        <strain evidence="1">S27-2</strain>
    </source>
</reference>
<keyword evidence="2" id="KW-1185">Reference proteome</keyword>
<proteinExistence type="predicted"/>
<dbReference type="RefSeq" id="WP_186505552.1">
    <property type="nucleotide sequence ID" value="NZ_JACNEP010000002.1"/>
</dbReference>
<dbReference type="InterPro" id="IPR021948">
    <property type="entry name" value="DUF3565"/>
</dbReference>
<protein>
    <submittedName>
        <fullName evidence="1">DUF3565 domain-containing protein</fullName>
    </submittedName>
</protein>
<reference evidence="1" key="1">
    <citation type="journal article" date="2018" name="Int. J. Syst. Evol. Microbiol.">
        <title>Neptunicella marina gen. nov., sp. nov., isolated from surface seawater.</title>
        <authorList>
            <person name="Liu X."/>
            <person name="Lai Q."/>
            <person name="Du Y."/>
            <person name="Zhang X."/>
            <person name="Liu Z."/>
            <person name="Sun F."/>
            <person name="Shao Z."/>
        </authorList>
    </citation>
    <scope>NUCLEOTIDE SEQUENCE</scope>
    <source>
        <strain evidence="1">S27-2</strain>
    </source>
</reference>
<gene>
    <name evidence="1" type="ORF">H8B19_04360</name>
</gene>
<dbReference type="Pfam" id="PF12088">
    <property type="entry name" value="DUF3565"/>
    <property type="match status" value="1"/>
</dbReference>
<accession>A0A8J6LXX9</accession>
<dbReference type="Proteomes" id="UP000601768">
    <property type="component" value="Unassembled WGS sequence"/>
</dbReference>
<comment type="caution">
    <text evidence="1">The sequence shown here is derived from an EMBL/GenBank/DDBJ whole genome shotgun (WGS) entry which is preliminary data.</text>
</comment>